<dbReference type="GO" id="GO:0005840">
    <property type="term" value="C:ribosome"/>
    <property type="evidence" value="ECO:0007669"/>
    <property type="project" value="UniProtKB-KW"/>
</dbReference>
<comment type="similarity">
    <text evidence="1 7">Belongs to the bacterial ribosomal protein bS20 family.</text>
</comment>
<keyword evidence="2 7" id="KW-0699">rRNA-binding</keyword>
<evidence type="ECO:0000256" key="4">
    <source>
        <dbReference type="ARBA" id="ARBA00022980"/>
    </source>
</evidence>
<keyword evidence="3 7" id="KW-0694">RNA-binding</keyword>
<evidence type="ECO:0000256" key="2">
    <source>
        <dbReference type="ARBA" id="ARBA00022730"/>
    </source>
</evidence>
<keyword evidence="10" id="KW-1185">Reference proteome</keyword>
<evidence type="ECO:0000313" key="10">
    <source>
        <dbReference type="Proteomes" id="UP001210120"/>
    </source>
</evidence>
<accession>A0ABY7M1F7</accession>
<keyword evidence="5 7" id="KW-0687">Ribonucleoprotein</keyword>
<evidence type="ECO:0000256" key="8">
    <source>
        <dbReference type="SAM" id="MobiDB-lite"/>
    </source>
</evidence>
<feature type="compositionally biased region" description="Basic residues" evidence="8">
    <location>
        <begin position="1"/>
        <end position="11"/>
    </location>
</feature>
<dbReference type="InterPro" id="IPR036510">
    <property type="entry name" value="Ribosomal_bS20_sf"/>
</dbReference>
<evidence type="ECO:0000256" key="5">
    <source>
        <dbReference type="ARBA" id="ARBA00023274"/>
    </source>
</evidence>
<dbReference type="Proteomes" id="UP001210120">
    <property type="component" value="Chromosome"/>
</dbReference>
<dbReference type="Pfam" id="PF01649">
    <property type="entry name" value="Ribosomal_S20p"/>
    <property type="match status" value="1"/>
</dbReference>
<dbReference type="Gene3D" id="1.20.58.110">
    <property type="entry name" value="Ribosomal protein S20"/>
    <property type="match status" value="1"/>
</dbReference>
<reference evidence="9" key="1">
    <citation type="submission" date="2022-12" db="EMBL/GenBank/DDBJ databases">
        <title>Genomic Characterization of Candidatus Phytoplasma sacchari in China.</title>
        <authorList>
            <person name="Zhang R.-Y."/>
        </authorList>
    </citation>
    <scope>NUCLEOTIDE SEQUENCE [LARGE SCALE GENOMIC DNA]</scope>
    <source>
        <strain evidence="9">SCWL1</strain>
    </source>
</reference>
<keyword evidence="4 7" id="KW-0689">Ribosomal protein</keyword>
<comment type="function">
    <text evidence="7">Binds directly to 16S ribosomal RNA.</text>
</comment>
<dbReference type="PANTHER" id="PTHR33398:SF1">
    <property type="entry name" value="SMALL RIBOSOMAL SUBUNIT PROTEIN BS20C"/>
    <property type="match status" value="1"/>
</dbReference>
<dbReference type="InterPro" id="IPR002583">
    <property type="entry name" value="Ribosomal_bS20"/>
</dbReference>
<dbReference type="SUPFAM" id="SSF46992">
    <property type="entry name" value="Ribosomal protein S20"/>
    <property type="match status" value="1"/>
</dbReference>
<evidence type="ECO:0000313" key="9">
    <source>
        <dbReference type="EMBL" id="WBL31548.1"/>
    </source>
</evidence>
<organism evidence="9 10">
    <name type="scientific">Candidatus Phytoplasma sacchari</name>
    <dbReference type="NCBI Taxonomy" id="2609813"/>
    <lineage>
        <taxon>Bacteria</taxon>
        <taxon>Bacillati</taxon>
        <taxon>Mycoplasmatota</taxon>
        <taxon>Mollicutes</taxon>
        <taxon>Acholeplasmatales</taxon>
        <taxon>Acholeplasmataceae</taxon>
        <taxon>Candidatus Phytoplasma</taxon>
        <taxon>16SrXI (Rice yellow dwarf group)</taxon>
    </lineage>
</organism>
<proteinExistence type="inferred from homology"/>
<protein>
    <recommendedName>
        <fullName evidence="6 7">Small ribosomal subunit protein bS20</fullName>
    </recommendedName>
</protein>
<dbReference type="EMBL" id="CP115156">
    <property type="protein sequence ID" value="WBL31548.1"/>
    <property type="molecule type" value="Genomic_DNA"/>
</dbReference>
<dbReference type="PANTHER" id="PTHR33398">
    <property type="entry name" value="30S RIBOSOMAL PROTEIN S20"/>
    <property type="match status" value="1"/>
</dbReference>
<feature type="region of interest" description="Disordered" evidence="8">
    <location>
        <begin position="1"/>
        <end position="22"/>
    </location>
</feature>
<evidence type="ECO:0000256" key="6">
    <source>
        <dbReference type="ARBA" id="ARBA00035136"/>
    </source>
</evidence>
<evidence type="ECO:0000256" key="1">
    <source>
        <dbReference type="ARBA" id="ARBA00007634"/>
    </source>
</evidence>
<dbReference type="HAMAP" id="MF_00500">
    <property type="entry name" value="Ribosomal_bS20"/>
    <property type="match status" value="1"/>
</dbReference>
<name>A0ABY7M1F7_9MOLU</name>
<sequence length="92" mass="10666">MANIKQQKKRNKTNEKRRLQKAAFKSSTRTFIKKFKKLVDVSEIKKANNFLNLVNKKLDKGVVKGIFHSNFVSRKKSNLSKVLNSKKKELSS</sequence>
<gene>
    <name evidence="7 9" type="primary">rpsT</name>
    <name evidence="9" type="ORF">O7R10_00595</name>
</gene>
<dbReference type="NCBIfam" id="TIGR00029">
    <property type="entry name" value="S20"/>
    <property type="match status" value="1"/>
</dbReference>
<evidence type="ECO:0000256" key="7">
    <source>
        <dbReference type="HAMAP-Rule" id="MF_00500"/>
    </source>
</evidence>
<evidence type="ECO:0000256" key="3">
    <source>
        <dbReference type="ARBA" id="ARBA00022884"/>
    </source>
</evidence>